<accession>A0AAX1RU80</accession>
<dbReference type="AlphaFoldDB" id="A0AAX1RU80"/>
<name>A0AAX1RU80_9STAP</name>
<reference evidence="1 2" key="1">
    <citation type="journal article" date="2018" name="Vet. Microbiol.">
        <title>Characterisation of Staphylococcus felis isolated from cats using whole genome sequencing.</title>
        <authorList>
            <person name="Worthing K."/>
            <person name="Pang S."/>
            <person name="Trott D.J."/>
            <person name="Abraham S."/>
            <person name="Coombs G.W."/>
            <person name="Jordan D."/>
            <person name="McIntyre L."/>
            <person name="Davies M.R."/>
            <person name="Norris J."/>
        </authorList>
    </citation>
    <scope>NUCLEOTIDE SEQUENCE [LARGE SCALE GENOMIC DNA]</scope>
    <source>
        <strain evidence="1 2">F25</strain>
    </source>
</reference>
<comment type="caution">
    <text evidence="1">The sequence shown here is derived from an EMBL/GenBank/DDBJ whole genome shotgun (WGS) entry which is preliminary data.</text>
</comment>
<protein>
    <submittedName>
        <fullName evidence="1">Uncharacterized protein</fullName>
    </submittedName>
</protein>
<organism evidence="1 2">
    <name type="scientific">Staphylococcus felis</name>
    <dbReference type="NCBI Taxonomy" id="46127"/>
    <lineage>
        <taxon>Bacteria</taxon>
        <taxon>Bacillati</taxon>
        <taxon>Bacillota</taxon>
        <taxon>Bacilli</taxon>
        <taxon>Bacillales</taxon>
        <taxon>Staphylococcaceae</taxon>
        <taxon>Staphylococcus</taxon>
    </lineage>
</organism>
<dbReference type="EMBL" id="QKYD01000125">
    <property type="protein sequence ID" value="REI20499.1"/>
    <property type="molecule type" value="Genomic_DNA"/>
</dbReference>
<dbReference type="Proteomes" id="UP000256337">
    <property type="component" value="Unassembled WGS sequence"/>
</dbReference>
<gene>
    <name evidence="1" type="ORF">DOS76_08775</name>
</gene>
<evidence type="ECO:0000313" key="1">
    <source>
        <dbReference type="EMBL" id="REI20499.1"/>
    </source>
</evidence>
<dbReference type="RefSeq" id="WP_115871766.1">
    <property type="nucleotide sequence ID" value="NZ_CAJUZR010000041.1"/>
</dbReference>
<sequence>MSNIKQALNRLNLLNKPTNVVELVARETGKSEEEVHMILTIANQFTDMRMNKLQEMQEDIMNLVISVQKETQQYGNKQKITNLHLNDIKQAMDAKAEKVVSNAYQLDFEDILASANTTYEIFNAGVTQTKNKRAYSKEKAKIKNAIWRLLKMHLNDLYGTSKTLPQKDYQDYMYSDMQQYIKELSVATVRNYMRK</sequence>
<proteinExistence type="predicted"/>
<evidence type="ECO:0000313" key="2">
    <source>
        <dbReference type="Proteomes" id="UP000256337"/>
    </source>
</evidence>